<evidence type="ECO:0000256" key="1">
    <source>
        <dbReference type="ARBA" id="ARBA00005165"/>
    </source>
</evidence>
<evidence type="ECO:0000313" key="14">
    <source>
        <dbReference type="Proteomes" id="UP001273136"/>
    </source>
</evidence>
<evidence type="ECO:0000256" key="4">
    <source>
        <dbReference type="ARBA" id="ARBA00022842"/>
    </source>
</evidence>
<evidence type="ECO:0000256" key="10">
    <source>
        <dbReference type="RuleBase" id="RU003826"/>
    </source>
</evidence>
<comment type="function">
    <text evidence="9">Condenses 4-methyl-5-(beta-hydroxyethyl)thiazole monophosphate (THZ-P) and 2-methyl-4-amino-5-hydroxymethyl pyrimidine pyrophosphate (HMP-PP) to form thiamine monophosphate (TMP).</text>
</comment>
<dbReference type="EMBL" id="JAWDKA010000015">
    <property type="protein sequence ID" value="MDV0442623.1"/>
    <property type="molecule type" value="Genomic_DNA"/>
</dbReference>
<dbReference type="CDD" id="cd00564">
    <property type="entry name" value="TMP_TenI"/>
    <property type="match status" value="1"/>
</dbReference>
<proteinExistence type="inferred from homology"/>
<evidence type="ECO:0000256" key="2">
    <source>
        <dbReference type="ARBA" id="ARBA00022679"/>
    </source>
</evidence>
<evidence type="ECO:0000256" key="6">
    <source>
        <dbReference type="ARBA" id="ARBA00047334"/>
    </source>
</evidence>
<sequence length="209" mass="21767">MYDLYVVTDETLSRGLTHEEIARRAVAGGANIIQLRDKEKSSRELYEIACRMKEICRGRALFIVNDRMDVALAVGADGVHLGQSDLPIGAVKKLCPKNFLIGISVGNADEAREAEAAGADYVAVSPVFSTSSKSDAGSGHGVAAVREICSAVMCPVVGIGGINAENTPELIAAGLDGVAVISAVVSAPDVTEAARALSLVIKTAKENRS</sequence>
<dbReference type="InterPro" id="IPR034291">
    <property type="entry name" value="TMP_synthase"/>
</dbReference>
<dbReference type="InterPro" id="IPR036206">
    <property type="entry name" value="ThiamineP_synth_sf"/>
</dbReference>
<evidence type="ECO:0000256" key="9">
    <source>
        <dbReference type="HAMAP-Rule" id="MF_00097"/>
    </source>
</evidence>
<feature type="domain" description="Thiamine phosphate synthase/TenI" evidence="12">
    <location>
        <begin position="4"/>
        <end position="184"/>
    </location>
</feature>
<keyword evidence="5 9" id="KW-0784">Thiamine biosynthesis</keyword>
<feature type="binding site" evidence="9">
    <location>
        <begin position="130"/>
        <end position="132"/>
    </location>
    <ligand>
        <name>2-[(2R,5Z)-2-carboxy-4-methylthiazol-5(2H)-ylidene]ethyl phosphate</name>
        <dbReference type="ChEBI" id="CHEBI:62899"/>
    </ligand>
</feature>
<dbReference type="FunFam" id="3.20.20.70:FF:000096">
    <property type="entry name" value="Thiamine-phosphate synthase"/>
    <property type="match status" value="1"/>
</dbReference>
<keyword evidence="3 9" id="KW-0479">Metal-binding</keyword>
<name>A0AAE4SBC7_9EURY</name>
<dbReference type="GO" id="GO:0005737">
    <property type="term" value="C:cytoplasm"/>
    <property type="evidence" value="ECO:0007669"/>
    <property type="project" value="TreeGrafter"/>
</dbReference>
<comment type="caution">
    <text evidence="13">The sequence shown here is derived from an EMBL/GenBank/DDBJ whole genome shotgun (WGS) entry which is preliminary data.</text>
</comment>
<evidence type="ECO:0000313" key="13">
    <source>
        <dbReference type="EMBL" id="MDV0442623.1"/>
    </source>
</evidence>
<evidence type="ECO:0000256" key="3">
    <source>
        <dbReference type="ARBA" id="ARBA00022723"/>
    </source>
</evidence>
<feature type="binding site" evidence="9">
    <location>
        <position position="133"/>
    </location>
    <ligand>
        <name>4-amino-2-methyl-5-(diphosphooxymethyl)pyrimidine</name>
        <dbReference type="ChEBI" id="CHEBI:57841"/>
    </ligand>
</feature>
<dbReference type="GO" id="GO:0004789">
    <property type="term" value="F:thiamine-phosphate diphosphorylase activity"/>
    <property type="evidence" value="ECO:0007669"/>
    <property type="project" value="UniProtKB-UniRule"/>
</dbReference>
<keyword evidence="14" id="KW-1185">Reference proteome</keyword>
<dbReference type="Pfam" id="PF02581">
    <property type="entry name" value="TMP-TENI"/>
    <property type="match status" value="1"/>
</dbReference>
<accession>A0AAE4SBC7</accession>
<evidence type="ECO:0000259" key="12">
    <source>
        <dbReference type="Pfam" id="PF02581"/>
    </source>
</evidence>
<dbReference type="Gene3D" id="3.20.20.70">
    <property type="entry name" value="Aldolase class I"/>
    <property type="match status" value="1"/>
</dbReference>
<feature type="binding site" evidence="9">
    <location>
        <position position="104"/>
    </location>
    <ligand>
        <name>4-amino-2-methyl-5-(diphosphooxymethyl)pyrimidine</name>
        <dbReference type="ChEBI" id="CHEBI:57841"/>
    </ligand>
</feature>
<dbReference type="InterPro" id="IPR022998">
    <property type="entry name" value="ThiamineP_synth_TenI"/>
</dbReference>
<feature type="binding site" evidence="9">
    <location>
        <position position="65"/>
    </location>
    <ligand>
        <name>4-amino-2-methyl-5-(diphosphooxymethyl)pyrimidine</name>
        <dbReference type="ChEBI" id="CHEBI:57841"/>
    </ligand>
</feature>
<feature type="binding site" evidence="9">
    <location>
        <position position="161"/>
    </location>
    <ligand>
        <name>2-[(2R,5Z)-2-carboxy-4-methylthiazol-5(2H)-ylidene]ethyl phosphate</name>
        <dbReference type="ChEBI" id="CHEBI:62899"/>
    </ligand>
</feature>
<dbReference type="NCBIfam" id="TIGR00693">
    <property type="entry name" value="thiE"/>
    <property type="match status" value="1"/>
</dbReference>
<dbReference type="GO" id="GO:0009229">
    <property type="term" value="P:thiamine diphosphate biosynthetic process"/>
    <property type="evidence" value="ECO:0007669"/>
    <property type="project" value="UniProtKB-UniRule"/>
</dbReference>
<protein>
    <recommendedName>
        <fullName evidence="9">Thiamine-phosphate synthase</fullName>
        <shortName evidence="9">TP synthase</shortName>
        <shortName evidence="9">TPS</shortName>
        <ecNumber evidence="9">2.5.1.3</ecNumber>
    </recommendedName>
    <alternativeName>
        <fullName evidence="9">Thiamine-phosphate pyrophosphorylase</fullName>
        <shortName evidence="9">TMP pyrophosphorylase</shortName>
        <shortName evidence="9">TMP-PPase</shortName>
    </alternativeName>
</protein>
<gene>
    <name evidence="9 13" type="primary">thiE</name>
    <name evidence="13" type="ORF">McpAg1_18810</name>
</gene>
<comment type="pathway">
    <text evidence="1 9 11">Cofactor biosynthesis; thiamine diphosphate biosynthesis; thiamine phosphate from 4-amino-2-methyl-5-diphosphomethylpyrimidine and 4-methyl-5-(2-phosphoethyl)-thiazole: step 1/1.</text>
</comment>
<dbReference type="AlphaFoldDB" id="A0AAE4SBC7"/>
<feature type="binding site" evidence="9">
    <location>
        <position position="85"/>
    </location>
    <ligand>
        <name>Mg(2+)</name>
        <dbReference type="ChEBI" id="CHEBI:18420"/>
    </ligand>
</feature>
<comment type="cofactor">
    <cofactor evidence="9">
        <name>Mg(2+)</name>
        <dbReference type="ChEBI" id="CHEBI:18420"/>
    </cofactor>
    <text evidence="9">Binds 1 Mg(2+) ion per subunit.</text>
</comment>
<comment type="similarity">
    <text evidence="9 10">Belongs to the thiamine-phosphate synthase family.</text>
</comment>
<dbReference type="PANTHER" id="PTHR20857">
    <property type="entry name" value="THIAMINE-PHOSPHATE PYROPHOSPHORYLASE"/>
    <property type="match status" value="1"/>
</dbReference>
<dbReference type="GO" id="GO:0009228">
    <property type="term" value="P:thiamine biosynthetic process"/>
    <property type="evidence" value="ECO:0007669"/>
    <property type="project" value="UniProtKB-KW"/>
</dbReference>
<keyword evidence="4 9" id="KW-0460">Magnesium</keyword>
<organism evidence="13 14">
    <name type="scientific">Methanorbis furvi</name>
    <dbReference type="NCBI Taxonomy" id="3028299"/>
    <lineage>
        <taxon>Archaea</taxon>
        <taxon>Methanobacteriati</taxon>
        <taxon>Methanobacteriota</taxon>
        <taxon>Stenosarchaea group</taxon>
        <taxon>Methanomicrobia</taxon>
        <taxon>Methanomicrobiales</taxon>
        <taxon>Methanocorpusculaceae</taxon>
        <taxon>Methanorbis</taxon>
    </lineage>
</organism>
<dbReference type="GO" id="GO:0000287">
    <property type="term" value="F:magnesium ion binding"/>
    <property type="evidence" value="ECO:0007669"/>
    <property type="project" value="UniProtKB-UniRule"/>
</dbReference>
<comment type="catalytic activity">
    <reaction evidence="7 9 10">
        <text>2-(2-carboxy-4-methylthiazol-5-yl)ethyl phosphate + 4-amino-2-methyl-5-(diphosphooxymethyl)pyrimidine + 2 H(+) = thiamine phosphate + CO2 + diphosphate</text>
        <dbReference type="Rhea" id="RHEA:47848"/>
        <dbReference type="ChEBI" id="CHEBI:15378"/>
        <dbReference type="ChEBI" id="CHEBI:16526"/>
        <dbReference type="ChEBI" id="CHEBI:33019"/>
        <dbReference type="ChEBI" id="CHEBI:37575"/>
        <dbReference type="ChEBI" id="CHEBI:57841"/>
        <dbReference type="ChEBI" id="CHEBI:62890"/>
        <dbReference type="EC" id="2.5.1.3"/>
    </reaction>
</comment>
<keyword evidence="2 9" id="KW-0808">Transferase</keyword>
<dbReference type="PANTHER" id="PTHR20857:SF23">
    <property type="entry name" value="THIAMINE BIOSYNTHETIC BIFUNCTIONAL ENZYME"/>
    <property type="match status" value="1"/>
</dbReference>
<evidence type="ECO:0000256" key="5">
    <source>
        <dbReference type="ARBA" id="ARBA00022977"/>
    </source>
</evidence>
<evidence type="ECO:0000256" key="11">
    <source>
        <dbReference type="RuleBase" id="RU004253"/>
    </source>
</evidence>
<comment type="catalytic activity">
    <reaction evidence="6 9 10">
        <text>4-methyl-5-(2-phosphooxyethyl)-thiazole + 4-amino-2-methyl-5-(diphosphooxymethyl)pyrimidine + H(+) = thiamine phosphate + diphosphate</text>
        <dbReference type="Rhea" id="RHEA:22328"/>
        <dbReference type="ChEBI" id="CHEBI:15378"/>
        <dbReference type="ChEBI" id="CHEBI:33019"/>
        <dbReference type="ChEBI" id="CHEBI:37575"/>
        <dbReference type="ChEBI" id="CHEBI:57841"/>
        <dbReference type="ChEBI" id="CHEBI:58296"/>
        <dbReference type="EC" id="2.5.1.3"/>
    </reaction>
</comment>
<feature type="binding site" evidence="9">
    <location>
        <begin position="181"/>
        <end position="182"/>
    </location>
    <ligand>
        <name>2-[(2R,5Z)-2-carboxy-4-methylthiazol-5(2H)-ylidene]ethyl phosphate</name>
        <dbReference type="ChEBI" id="CHEBI:62899"/>
    </ligand>
</feature>
<evidence type="ECO:0000256" key="7">
    <source>
        <dbReference type="ARBA" id="ARBA00047851"/>
    </source>
</evidence>
<evidence type="ECO:0000256" key="8">
    <source>
        <dbReference type="ARBA" id="ARBA00047883"/>
    </source>
</evidence>
<feature type="binding site" evidence="9">
    <location>
        <begin position="34"/>
        <end position="38"/>
    </location>
    <ligand>
        <name>4-amino-2-methyl-5-(diphosphooxymethyl)pyrimidine</name>
        <dbReference type="ChEBI" id="CHEBI:57841"/>
    </ligand>
</feature>
<reference evidence="13" key="1">
    <citation type="submission" date="2023-06" db="EMBL/GenBank/DDBJ databases">
        <title>Genome sequence of Methancorpusculaceae sp. Ag1.</title>
        <authorList>
            <person name="Protasov E."/>
            <person name="Platt K."/>
            <person name="Poehlein A."/>
            <person name="Daniel R."/>
            <person name="Brune A."/>
        </authorList>
    </citation>
    <scope>NUCLEOTIDE SEQUENCE</scope>
    <source>
        <strain evidence="13">Ag1</strain>
    </source>
</reference>
<dbReference type="InterPro" id="IPR013785">
    <property type="entry name" value="Aldolase_TIM"/>
</dbReference>
<feature type="binding site" evidence="9">
    <location>
        <position position="66"/>
    </location>
    <ligand>
        <name>Mg(2+)</name>
        <dbReference type="ChEBI" id="CHEBI:18420"/>
    </ligand>
</feature>
<dbReference type="HAMAP" id="MF_00097">
    <property type="entry name" value="TMP_synthase"/>
    <property type="match status" value="1"/>
</dbReference>
<dbReference type="SUPFAM" id="SSF51391">
    <property type="entry name" value="Thiamin phosphate synthase"/>
    <property type="match status" value="1"/>
</dbReference>
<dbReference type="RefSeq" id="WP_338095046.1">
    <property type="nucleotide sequence ID" value="NZ_JAWDKA010000015.1"/>
</dbReference>
<comment type="catalytic activity">
    <reaction evidence="8 9 10">
        <text>2-[(2R,5Z)-2-carboxy-4-methylthiazol-5(2H)-ylidene]ethyl phosphate + 4-amino-2-methyl-5-(diphosphooxymethyl)pyrimidine + 2 H(+) = thiamine phosphate + CO2 + diphosphate</text>
        <dbReference type="Rhea" id="RHEA:47844"/>
        <dbReference type="ChEBI" id="CHEBI:15378"/>
        <dbReference type="ChEBI" id="CHEBI:16526"/>
        <dbReference type="ChEBI" id="CHEBI:33019"/>
        <dbReference type="ChEBI" id="CHEBI:37575"/>
        <dbReference type="ChEBI" id="CHEBI:57841"/>
        <dbReference type="ChEBI" id="CHEBI:62899"/>
        <dbReference type="EC" id="2.5.1.3"/>
    </reaction>
</comment>
<dbReference type="EC" id="2.5.1.3" evidence="9"/>
<dbReference type="Proteomes" id="UP001273136">
    <property type="component" value="Unassembled WGS sequence"/>
</dbReference>